<comment type="caution">
    <text evidence="1">The sequence shown here is derived from an EMBL/GenBank/DDBJ whole genome shotgun (WGS) entry which is preliminary data.</text>
</comment>
<accession>A0ACC2IQ48</accession>
<proteinExistence type="predicted"/>
<keyword evidence="2" id="KW-1185">Reference proteome</keyword>
<name>A0ACC2IQ48_9PLEO</name>
<protein>
    <submittedName>
        <fullName evidence="1">Uncharacterized protein</fullName>
    </submittedName>
</protein>
<dbReference type="Proteomes" id="UP001153331">
    <property type="component" value="Unassembled WGS sequence"/>
</dbReference>
<gene>
    <name evidence="1" type="ORF">OPT61_g1501</name>
</gene>
<dbReference type="EMBL" id="JAPHNI010000060">
    <property type="protein sequence ID" value="KAJ8117254.1"/>
    <property type="molecule type" value="Genomic_DNA"/>
</dbReference>
<sequence>MAAGRKVAIKPSAHCSVPKRQHGIRVQAKTALGRPDNPGFFSVAAWHYGVIASARANQQRLKTGRLLVALGAPSGPLTAHWDAGDRMRFSRL</sequence>
<evidence type="ECO:0000313" key="1">
    <source>
        <dbReference type="EMBL" id="KAJ8117254.1"/>
    </source>
</evidence>
<evidence type="ECO:0000313" key="2">
    <source>
        <dbReference type="Proteomes" id="UP001153331"/>
    </source>
</evidence>
<organism evidence="1 2">
    <name type="scientific">Boeremia exigua</name>
    <dbReference type="NCBI Taxonomy" id="749465"/>
    <lineage>
        <taxon>Eukaryota</taxon>
        <taxon>Fungi</taxon>
        <taxon>Dikarya</taxon>
        <taxon>Ascomycota</taxon>
        <taxon>Pezizomycotina</taxon>
        <taxon>Dothideomycetes</taxon>
        <taxon>Pleosporomycetidae</taxon>
        <taxon>Pleosporales</taxon>
        <taxon>Pleosporineae</taxon>
        <taxon>Didymellaceae</taxon>
        <taxon>Boeremia</taxon>
    </lineage>
</organism>
<reference evidence="1" key="1">
    <citation type="submission" date="2022-11" db="EMBL/GenBank/DDBJ databases">
        <title>Genome Sequence of Boeremia exigua.</title>
        <authorList>
            <person name="Buettner E."/>
        </authorList>
    </citation>
    <scope>NUCLEOTIDE SEQUENCE</scope>
    <source>
        <strain evidence="1">CU02</strain>
    </source>
</reference>